<sequence>MARNNYSGELVYNSRPYHALYISDDEGEDDDVCAWPDLDYDSVDEPLGGHFRQLEIDTKVKQSQNTNEPALTQGNTPEQTDSTKSAETREETESFNTTPANTAVKRTKKTSSQVHGGDISLSDIDPKTGKLTKEAFREREVQYALSTTRRSLTHMSQFVLKLEARAGKTTKEGIRQTLDATVADMQYDFSARDSDHKSEIEAIKDLSNELYHRLYLIDKHWRRIARESRKAGEKCPDIDILGEPDVKEWIRTEFHTNHLAAEETCFYTVQDLVSNRSFSDWVFYLRELCGFGNHPHDEQKLVELGWRFLDRNLRGPRPVNPTTVRQFISELDEKSRSGVWDGIKENPKKQQLDDADAWRLMRRYWSSRTAPS</sequence>
<proteinExistence type="predicted"/>
<protein>
    <submittedName>
        <fullName evidence="2">Uncharacterized protein</fullName>
    </submittedName>
</protein>
<feature type="compositionally biased region" description="Polar residues" evidence="1">
    <location>
        <begin position="61"/>
        <end position="83"/>
    </location>
</feature>
<accession>A0AAN7V289</accession>
<name>A0AAN7V289_9PEZI</name>
<dbReference type="Proteomes" id="UP001305414">
    <property type="component" value="Unassembled WGS sequence"/>
</dbReference>
<evidence type="ECO:0000256" key="1">
    <source>
        <dbReference type="SAM" id="MobiDB-lite"/>
    </source>
</evidence>
<evidence type="ECO:0000313" key="3">
    <source>
        <dbReference type="Proteomes" id="UP001305414"/>
    </source>
</evidence>
<gene>
    <name evidence="2" type="ORF">RRF57_009018</name>
</gene>
<evidence type="ECO:0000313" key="2">
    <source>
        <dbReference type="EMBL" id="KAK5633304.1"/>
    </source>
</evidence>
<dbReference type="EMBL" id="JAWHQM010000031">
    <property type="protein sequence ID" value="KAK5633304.1"/>
    <property type="molecule type" value="Genomic_DNA"/>
</dbReference>
<feature type="region of interest" description="Disordered" evidence="1">
    <location>
        <begin position="58"/>
        <end position="126"/>
    </location>
</feature>
<comment type="caution">
    <text evidence="2">The sequence shown here is derived from an EMBL/GenBank/DDBJ whole genome shotgun (WGS) entry which is preliminary data.</text>
</comment>
<organism evidence="2 3">
    <name type="scientific">Xylaria bambusicola</name>
    <dbReference type="NCBI Taxonomy" id="326684"/>
    <lineage>
        <taxon>Eukaryota</taxon>
        <taxon>Fungi</taxon>
        <taxon>Dikarya</taxon>
        <taxon>Ascomycota</taxon>
        <taxon>Pezizomycotina</taxon>
        <taxon>Sordariomycetes</taxon>
        <taxon>Xylariomycetidae</taxon>
        <taxon>Xylariales</taxon>
        <taxon>Xylariaceae</taxon>
        <taxon>Xylaria</taxon>
    </lineage>
</organism>
<reference evidence="2 3" key="1">
    <citation type="submission" date="2023-10" db="EMBL/GenBank/DDBJ databases">
        <title>Draft genome sequence of Xylaria bambusicola isolate GMP-LS, the root and basal stem rot pathogen of sugarcane in Indonesia.</title>
        <authorList>
            <person name="Selvaraj P."/>
            <person name="Muralishankar V."/>
            <person name="Muruganantham S."/>
            <person name="Sp S."/>
            <person name="Haryani S."/>
            <person name="Lau K.J.X."/>
            <person name="Naqvi N.I."/>
        </authorList>
    </citation>
    <scope>NUCLEOTIDE SEQUENCE [LARGE SCALE GENOMIC DNA]</scope>
    <source>
        <strain evidence="2">GMP-LS</strain>
    </source>
</reference>
<dbReference type="AlphaFoldDB" id="A0AAN7V289"/>
<keyword evidence="3" id="KW-1185">Reference proteome</keyword>